<dbReference type="GO" id="GO:0003993">
    <property type="term" value="F:acid phosphatase activity"/>
    <property type="evidence" value="ECO:0007669"/>
    <property type="project" value="InterPro"/>
</dbReference>
<gene>
    <name evidence="4" type="ORF">A3F00_03595</name>
</gene>
<dbReference type="InterPro" id="IPR015914">
    <property type="entry name" value="PAPs_N"/>
</dbReference>
<dbReference type="Pfam" id="PF16656">
    <property type="entry name" value="Pur_ac_phosph_N"/>
    <property type="match status" value="1"/>
</dbReference>
<keyword evidence="1" id="KW-0472">Membrane</keyword>
<reference evidence="4 5" key="1">
    <citation type="journal article" date="2016" name="Nat. Commun.">
        <title>Thousands of microbial genomes shed light on interconnected biogeochemical processes in an aquifer system.</title>
        <authorList>
            <person name="Anantharaman K."/>
            <person name="Brown C.T."/>
            <person name="Hug L.A."/>
            <person name="Sharon I."/>
            <person name="Castelle C.J."/>
            <person name="Probst A.J."/>
            <person name="Thomas B.C."/>
            <person name="Singh A."/>
            <person name="Wilkins M.J."/>
            <person name="Karaoz U."/>
            <person name="Brodie E.L."/>
            <person name="Williams K.H."/>
            <person name="Hubbard S.S."/>
            <person name="Banfield J.F."/>
        </authorList>
    </citation>
    <scope>NUCLEOTIDE SEQUENCE [LARGE SCALE GENOMIC DNA]</scope>
</reference>
<evidence type="ECO:0000259" key="2">
    <source>
        <dbReference type="PROSITE" id="PS50853"/>
    </source>
</evidence>
<comment type="caution">
    <text evidence="4">The sequence shown here is derived from an EMBL/GenBank/DDBJ whole genome shotgun (WGS) entry which is preliminary data.</text>
</comment>
<keyword evidence="1" id="KW-0812">Transmembrane</keyword>
<dbReference type="InterPro" id="IPR002105">
    <property type="entry name" value="Dockerin_1_rpt"/>
</dbReference>
<dbReference type="SUPFAM" id="SSF63446">
    <property type="entry name" value="Type I dockerin domain"/>
    <property type="match status" value="1"/>
</dbReference>
<dbReference type="InterPro" id="IPR016134">
    <property type="entry name" value="Dockerin_dom"/>
</dbReference>
<dbReference type="InterPro" id="IPR003961">
    <property type="entry name" value="FN3_dom"/>
</dbReference>
<keyword evidence="1" id="KW-1133">Transmembrane helix</keyword>
<evidence type="ECO:0000313" key="5">
    <source>
        <dbReference type="Proteomes" id="UP000176527"/>
    </source>
</evidence>
<dbReference type="CDD" id="cd00063">
    <property type="entry name" value="FN3"/>
    <property type="match status" value="1"/>
</dbReference>
<dbReference type="Gene3D" id="2.60.40.380">
    <property type="entry name" value="Purple acid phosphatase-like, N-terminal"/>
    <property type="match status" value="1"/>
</dbReference>
<dbReference type="Gene3D" id="1.10.1330.10">
    <property type="entry name" value="Dockerin domain"/>
    <property type="match status" value="1"/>
</dbReference>
<evidence type="ECO:0000313" key="4">
    <source>
        <dbReference type="EMBL" id="OGE38726.1"/>
    </source>
</evidence>
<dbReference type="Pfam" id="PF00404">
    <property type="entry name" value="Dockerin_1"/>
    <property type="match status" value="1"/>
</dbReference>
<dbReference type="GO" id="GO:0004553">
    <property type="term" value="F:hydrolase activity, hydrolyzing O-glycosyl compounds"/>
    <property type="evidence" value="ECO:0007669"/>
    <property type="project" value="InterPro"/>
</dbReference>
<feature type="transmembrane region" description="Helical" evidence="1">
    <location>
        <begin position="12"/>
        <end position="31"/>
    </location>
</feature>
<dbReference type="EMBL" id="MFDE01000014">
    <property type="protein sequence ID" value="OGE38726.1"/>
    <property type="molecule type" value="Genomic_DNA"/>
</dbReference>
<dbReference type="AlphaFoldDB" id="A0A1F5KCR8"/>
<evidence type="ECO:0000259" key="3">
    <source>
        <dbReference type="PROSITE" id="PS51766"/>
    </source>
</evidence>
<evidence type="ECO:0000256" key="1">
    <source>
        <dbReference type="SAM" id="Phobius"/>
    </source>
</evidence>
<protein>
    <recommendedName>
        <fullName evidence="6">Fibronectin type-III domain-containing protein</fullName>
    </recommendedName>
</protein>
<dbReference type="Proteomes" id="UP000176527">
    <property type="component" value="Unassembled WGS sequence"/>
</dbReference>
<proteinExistence type="predicted"/>
<organism evidence="4 5">
    <name type="scientific">Candidatus Daviesbacteria bacterium RIFCSPHIGHO2_12_FULL_37_11</name>
    <dbReference type="NCBI Taxonomy" id="1797777"/>
    <lineage>
        <taxon>Bacteria</taxon>
        <taxon>Candidatus Daviesiibacteriota</taxon>
    </lineage>
</organism>
<dbReference type="GO" id="GO:0046872">
    <property type="term" value="F:metal ion binding"/>
    <property type="evidence" value="ECO:0007669"/>
    <property type="project" value="InterPro"/>
</dbReference>
<name>A0A1F5KCR8_9BACT</name>
<dbReference type="GO" id="GO:0000272">
    <property type="term" value="P:polysaccharide catabolic process"/>
    <property type="evidence" value="ECO:0007669"/>
    <property type="project" value="InterPro"/>
</dbReference>
<dbReference type="InterPro" id="IPR008963">
    <property type="entry name" value="Purple_acid_Pase-like_N"/>
</dbReference>
<accession>A0A1F5KCR8</accession>
<feature type="domain" description="Dockerin" evidence="3">
    <location>
        <begin position="247"/>
        <end position="307"/>
    </location>
</feature>
<evidence type="ECO:0008006" key="6">
    <source>
        <dbReference type="Google" id="ProtNLM"/>
    </source>
</evidence>
<dbReference type="SUPFAM" id="SSF49363">
    <property type="entry name" value="Purple acid phosphatase, N-terminal domain"/>
    <property type="match status" value="1"/>
</dbReference>
<dbReference type="PROSITE" id="PS50853">
    <property type="entry name" value="FN3"/>
    <property type="match status" value="1"/>
</dbReference>
<dbReference type="PROSITE" id="PS51766">
    <property type="entry name" value="DOCKERIN"/>
    <property type="match status" value="1"/>
</dbReference>
<feature type="domain" description="Fibronectin type-III" evidence="2">
    <location>
        <begin position="45"/>
        <end position="134"/>
    </location>
</feature>
<sequence length="307" mass="32821">MKNLLNRIRIPTLAGLTIIIVGMAAGIYLTLSNQTYVSQAAPEFAPNNVKITNIEDGSVSVSWVTDTKTPGFIVYSSAGNFNQTALDDLDDKIPEAKLLHHVSLKDLTPETLYQFKIVSGKLTSAPLEFTTAKKSDSQNELSPIIGSVQDKDQFLKSGIVYLEVPGAAVQSAPIKSLGNFIIPLSKLRTVDLSDIFKISTPEAKINVITETPGLTGARFILGKAGSLIGPLIVGQTLDLTIQVASPSALIKFDLNGDGIINASDHSIVLTNLGKKPKVPASDLNEDGIVDKKDLDIISSEIAKLENK</sequence>
<dbReference type="InterPro" id="IPR036439">
    <property type="entry name" value="Dockerin_dom_sf"/>
</dbReference>